<dbReference type="AlphaFoldDB" id="A0A1H9WIW8"/>
<accession>A0A1H9WIW8</accession>
<keyword evidence="3" id="KW-1185">Reference proteome</keyword>
<evidence type="ECO:0000313" key="2">
    <source>
        <dbReference type="EMBL" id="SES33774.1"/>
    </source>
</evidence>
<gene>
    <name evidence="2" type="ORF">SAMN05216199_2944</name>
</gene>
<evidence type="ECO:0000256" key="1">
    <source>
        <dbReference type="SAM" id="SignalP"/>
    </source>
</evidence>
<keyword evidence="1" id="KW-0732">Signal</keyword>
<sequence length="426" mass="44511">MRRVLTFLSALLLGLSSLFLAPVMALAHPAPGPGPISGYAAGDAVLGTGASAQHLTFAMVDSSHGDRGTISYTNAAAGVAYNASVMAVEATNSGARFAYTVPSTAPASVRGLIIVWQVKDNSPDTAAFKVAASTNQALDMVDHGFMPTNSYTVSSGGLDTAWASTYGQRGFALGNAAFGTSPSQHLAFVVLDYGMTGDTGVAFYANLTSPLTYQAPTPVVRVDGHSAWFAYTIPAGSSLAGTNVAWKVTDNAPDMVGFSVAPSASAAAMMVNAGFSPTNAYNVSTGDIAVVQLRPAPRLLGHASGDVWFGPRGARQMMSFAVYDYAFAPDRGSVAYRNLSAGIAYRAYVHDVRVTPHTAYFDYVVPTGSLKGTILVWKVSDHGKRHDHVGFSVASSLSAAQSMVEHGFTPTNQYTVTRGNLTVHMP</sequence>
<proteinExistence type="predicted"/>
<feature type="chain" id="PRO_5011594359" evidence="1">
    <location>
        <begin position="28"/>
        <end position="426"/>
    </location>
</feature>
<dbReference type="EMBL" id="FOHB01000005">
    <property type="protein sequence ID" value="SES33774.1"/>
    <property type="molecule type" value="Genomic_DNA"/>
</dbReference>
<organism evidence="2 3">
    <name type="scientific">Pedococcus cremeus</name>
    <dbReference type="NCBI Taxonomy" id="587636"/>
    <lineage>
        <taxon>Bacteria</taxon>
        <taxon>Bacillati</taxon>
        <taxon>Actinomycetota</taxon>
        <taxon>Actinomycetes</taxon>
        <taxon>Micrococcales</taxon>
        <taxon>Intrasporangiaceae</taxon>
        <taxon>Pedococcus</taxon>
    </lineage>
</organism>
<dbReference type="Proteomes" id="UP000199019">
    <property type="component" value="Unassembled WGS sequence"/>
</dbReference>
<evidence type="ECO:0000313" key="3">
    <source>
        <dbReference type="Proteomes" id="UP000199019"/>
    </source>
</evidence>
<name>A0A1H9WIW8_9MICO</name>
<protein>
    <submittedName>
        <fullName evidence="2">Uncharacterized protein</fullName>
    </submittedName>
</protein>
<reference evidence="3" key="1">
    <citation type="submission" date="2016-10" db="EMBL/GenBank/DDBJ databases">
        <authorList>
            <person name="Varghese N."/>
            <person name="Submissions S."/>
        </authorList>
    </citation>
    <scope>NUCLEOTIDE SEQUENCE [LARGE SCALE GENOMIC DNA]</scope>
    <source>
        <strain evidence="3">CGMCC 1.6963</strain>
    </source>
</reference>
<feature type="signal peptide" evidence="1">
    <location>
        <begin position="1"/>
        <end position="27"/>
    </location>
</feature>